<dbReference type="GO" id="GO:0008270">
    <property type="term" value="F:zinc ion binding"/>
    <property type="evidence" value="ECO:0007669"/>
    <property type="project" value="InterPro"/>
</dbReference>
<proteinExistence type="predicted"/>
<protein>
    <submittedName>
        <fullName evidence="2">HNH endonuclease</fullName>
    </submittedName>
</protein>
<dbReference type="SMART" id="SM00507">
    <property type="entry name" value="HNHc"/>
    <property type="match status" value="1"/>
</dbReference>
<gene>
    <name evidence="2" type="ORF">D3M95_08760</name>
</gene>
<dbReference type="STRING" id="1451189.CFAL_02725"/>
<dbReference type="Proteomes" id="UP000285278">
    <property type="component" value="Unassembled WGS sequence"/>
</dbReference>
<evidence type="ECO:0000313" key="3">
    <source>
        <dbReference type="Proteomes" id="UP000285278"/>
    </source>
</evidence>
<keyword evidence="3" id="KW-1185">Reference proteome</keyword>
<dbReference type="GO" id="GO:0003676">
    <property type="term" value="F:nucleic acid binding"/>
    <property type="evidence" value="ECO:0007669"/>
    <property type="project" value="InterPro"/>
</dbReference>
<dbReference type="EMBL" id="QXJK01000010">
    <property type="protein sequence ID" value="RIX34035.1"/>
    <property type="molecule type" value="Genomic_DNA"/>
</dbReference>
<dbReference type="InterPro" id="IPR003615">
    <property type="entry name" value="HNH_nuc"/>
</dbReference>
<dbReference type="CDD" id="cd00085">
    <property type="entry name" value="HNHc"/>
    <property type="match status" value="1"/>
</dbReference>
<dbReference type="InterPro" id="IPR002711">
    <property type="entry name" value="HNH"/>
</dbReference>
<dbReference type="Gene3D" id="1.10.30.50">
    <property type="match status" value="1"/>
</dbReference>
<evidence type="ECO:0000259" key="1">
    <source>
        <dbReference type="SMART" id="SM00507"/>
    </source>
</evidence>
<dbReference type="OrthoDB" id="4413566at2"/>
<dbReference type="GO" id="GO:0004519">
    <property type="term" value="F:endonuclease activity"/>
    <property type="evidence" value="ECO:0007669"/>
    <property type="project" value="UniProtKB-KW"/>
</dbReference>
<accession>A0A418Q5S0</accession>
<keyword evidence="2" id="KW-0255">Endonuclease</keyword>
<sequence>MPEVASYARATGTISVRHGDAVWSVANEYAHHLDEQHIMGPLKFDAYLAHHVVDLFEARGVHYPTASELANHLRKILAVEFPVAFGAGEKEKDSRQSATKYDNSWRLTMPGIRSQRLWELVNKEARVIAETTGQDLSAARMDVIADRIEGQVDGQVHGQVHGAGETDAHDGIADPTVRTVTKIHVHVFRMVQGPGFIPGVGVISREEADHMQFHADSVDDATPPEPRGGYTPTAQQKAFVAGRDGCCRFPGCDVPATLCDKDHIEPYDHDNPAAGGPTDVANLQSLCRTHHNLKTNKLWHASTSDGGYTIAWVNTHGEEFTTYAKGILPK</sequence>
<dbReference type="Pfam" id="PF01844">
    <property type="entry name" value="HNH"/>
    <property type="match status" value="1"/>
</dbReference>
<feature type="domain" description="HNH nuclease" evidence="1">
    <location>
        <begin position="235"/>
        <end position="292"/>
    </location>
</feature>
<keyword evidence="2" id="KW-0540">Nuclease</keyword>
<evidence type="ECO:0000313" key="2">
    <source>
        <dbReference type="EMBL" id="RIX34035.1"/>
    </source>
</evidence>
<name>A0A418Q5S0_9CORY</name>
<dbReference type="AlphaFoldDB" id="A0A418Q5S0"/>
<keyword evidence="2" id="KW-0378">Hydrolase</keyword>
<reference evidence="2 3" key="1">
    <citation type="submission" date="2018-09" db="EMBL/GenBank/DDBJ databases">
        <title>Optimization and identification of Corynebacterium falsenii FN1-14 from fish paste.</title>
        <authorList>
            <person name="Daroonpunt R."/>
            <person name="Tanasupawat S."/>
        </authorList>
    </citation>
    <scope>NUCLEOTIDE SEQUENCE [LARGE SCALE GENOMIC DNA]</scope>
    <source>
        <strain evidence="2 3">FN1-14</strain>
    </source>
</reference>
<organism evidence="2 3">
    <name type="scientific">Corynebacterium falsenii</name>
    <dbReference type="NCBI Taxonomy" id="108486"/>
    <lineage>
        <taxon>Bacteria</taxon>
        <taxon>Bacillati</taxon>
        <taxon>Actinomycetota</taxon>
        <taxon>Actinomycetes</taxon>
        <taxon>Mycobacteriales</taxon>
        <taxon>Corynebacteriaceae</taxon>
        <taxon>Corynebacterium</taxon>
    </lineage>
</organism>
<comment type="caution">
    <text evidence="2">The sequence shown here is derived from an EMBL/GenBank/DDBJ whole genome shotgun (WGS) entry which is preliminary data.</text>
</comment>